<evidence type="ECO:0000259" key="4">
    <source>
        <dbReference type="Pfam" id="PF25023"/>
    </source>
</evidence>
<dbReference type="InterPro" id="IPR045351">
    <property type="entry name" value="DUF6531"/>
</dbReference>
<feature type="domain" description="Teneurin-like YD-shell" evidence="4">
    <location>
        <begin position="1288"/>
        <end position="1367"/>
    </location>
</feature>
<feature type="compositionally biased region" description="Basic and acidic residues" evidence="2">
    <location>
        <begin position="357"/>
        <end position="366"/>
    </location>
</feature>
<dbReference type="EMBL" id="NKYE01000004">
    <property type="protein sequence ID" value="OZM73732.1"/>
    <property type="molecule type" value="Genomic_DNA"/>
</dbReference>
<keyword evidence="6" id="KW-1185">Reference proteome</keyword>
<dbReference type="InParanoid" id="A0A263D5F5"/>
<evidence type="ECO:0000256" key="1">
    <source>
        <dbReference type="ARBA" id="ARBA00022737"/>
    </source>
</evidence>
<dbReference type="InterPro" id="IPR038332">
    <property type="entry name" value="PPE_sf"/>
</dbReference>
<dbReference type="Gene3D" id="2.180.10.10">
    <property type="entry name" value="RHS repeat-associated core"/>
    <property type="match status" value="3"/>
</dbReference>
<proteinExistence type="predicted"/>
<dbReference type="PRINTS" id="PR00394">
    <property type="entry name" value="RHSPROTEIN"/>
</dbReference>
<evidence type="ECO:0000259" key="3">
    <source>
        <dbReference type="Pfam" id="PF20148"/>
    </source>
</evidence>
<organism evidence="5 6">
    <name type="scientific">Amycolatopsis antarctica</name>
    <dbReference type="NCBI Taxonomy" id="1854586"/>
    <lineage>
        <taxon>Bacteria</taxon>
        <taxon>Bacillati</taxon>
        <taxon>Actinomycetota</taxon>
        <taxon>Actinomycetes</taxon>
        <taxon>Pseudonocardiales</taxon>
        <taxon>Pseudonocardiaceae</taxon>
        <taxon>Amycolatopsis</taxon>
    </lineage>
</organism>
<keyword evidence="1" id="KW-0677">Repeat</keyword>
<feature type="compositionally biased region" description="Gly residues" evidence="2">
    <location>
        <begin position="339"/>
        <end position="350"/>
    </location>
</feature>
<accession>A0A263D5F5</accession>
<evidence type="ECO:0000313" key="6">
    <source>
        <dbReference type="Proteomes" id="UP000242444"/>
    </source>
</evidence>
<feature type="compositionally biased region" description="Low complexity" evidence="2">
    <location>
        <begin position="278"/>
        <end position="301"/>
    </location>
</feature>
<feature type="compositionally biased region" description="Gly residues" evidence="2">
    <location>
        <begin position="257"/>
        <end position="267"/>
    </location>
</feature>
<dbReference type="InterPro" id="IPR006530">
    <property type="entry name" value="YD"/>
</dbReference>
<dbReference type="Gene3D" id="1.20.1260.20">
    <property type="entry name" value="PPE superfamily"/>
    <property type="match status" value="1"/>
</dbReference>
<reference evidence="5 6" key="1">
    <citation type="submission" date="2017-07" db="EMBL/GenBank/DDBJ databases">
        <title>Amycolatopsis antarcticus sp. nov., isolated from the surface of an Antarcticus brown macroalga.</title>
        <authorList>
            <person name="Wang J."/>
            <person name="Leiva S."/>
            <person name="Huang J."/>
            <person name="Huang Y."/>
        </authorList>
    </citation>
    <scope>NUCLEOTIDE SEQUENCE [LARGE SCALE GENOMIC DNA]</scope>
    <source>
        <strain evidence="5 6">AU-G6</strain>
    </source>
</reference>
<dbReference type="OrthoDB" id="4981820at2"/>
<feature type="region of interest" description="Disordered" evidence="2">
    <location>
        <begin position="998"/>
        <end position="1018"/>
    </location>
</feature>
<name>A0A263D5F5_9PSEU</name>
<dbReference type="PANTHER" id="PTHR32305:SF15">
    <property type="entry name" value="PROTEIN RHSA-RELATED"/>
    <property type="match status" value="1"/>
</dbReference>
<evidence type="ECO:0000256" key="2">
    <source>
        <dbReference type="SAM" id="MobiDB-lite"/>
    </source>
</evidence>
<dbReference type="PANTHER" id="PTHR32305">
    <property type="match status" value="1"/>
</dbReference>
<dbReference type="Proteomes" id="UP000242444">
    <property type="component" value="Unassembled WGS sequence"/>
</dbReference>
<dbReference type="Pfam" id="PF25023">
    <property type="entry name" value="TEN_YD-shell"/>
    <property type="match status" value="1"/>
</dbReference>
<dbReference type="RefSeq" id="WP_094862249.1">
    <property type="nucleotide sequence ID" value="NZ_NKYE01000004.1"/>
</dbReference>
<dbReference type="Pfam" id="PF20148">
    <property type="entry name" value="DUF6531"/>
    <property type="match status" value="1"/>
</dbReference>
<dbReference type="Pfam" id="PF05593">
    <property type="entry name" value="RHS_repeat"/>
    <property type="match status" value="7"/>
</dbReference>
<dbReference type="NCBIfam" id="TIGR03696">
    <property type="entry name" value="Rhs_assc_core"/>
    <property type="match status" value="1"/>
</dbReference>
<dbReference type="InterPro" id="IPR056823">
    <property type="entry name" value="TEN-like_YD-shell"/>
</dbReference>
<dbReference type="InterPro" id="IPR022385">
    <property type="entry name" value="Rhs_assc_core"/>
</dbReference>
<comment type="caution">
    <text evidence="5">The sequence shown here is derived from an EMBL/GenBank/DDBJ whole genome shotgun (WGS) entry which is preliminary data.</text>
</comment>
<gene>
    <name evidence="5" type="ORF">CFN78_09480</name>
</gene>
<dbReference type="NCBIfam" id="TIGR01643">
    <property type="entry name" value="YD_repeat_2x"/>
    <property type="match status" value="9"/>
</dbReference>
<evidence type="ECO:0000313" key="5">
    <source>
        <dbReference type="EMBL" id="OZM73732.1"/>
    </source>
</evidence>
<feature type="domain" description="DUF6531" evidence="3">
    <location>
        <begin position="374"/>
        <end position="445"/>
    </location>
</feature>
<feature type="region of interest" description="Disordered" evidence="2">
    <location>
        <begin position="254"/>
        <end position="374"/>
    </location>
</feature>
<dbReference type="InterPro" id="IPR050708">
    <property type="entry name" value="T6SS_VgrG/RHS"/>
</dbReference>
<dbReference type="InterPro" id="IPR031325">
    <property type="entry name" value="RHS_repeat"/>
</dbReference>
<protein>
    <submittedName>
        <fullName evidence="5">Type IV secretion protein Rhs</fullName>
    </submittedName>
</protein>
<sequence length="1532" mass="166695">MTGPNPLVAQEQSRTTAVTGIGIAESSVDLANGVADGSWVEAGLGAVGVGLEVLSMVIDPIGTLASYGVSWLIEHVEPLKEALDWFAGDPPVIQSFSETWANVAAEVGAVAQEYGTESRNGTAGWLGAGGDAYRQHAAEQADALAGASSLADGISVGVMVMGEVVAAVRELVRDLVAELVGKLITWALEAAATLGFATPVIAAQATAAISKAISKVSELVQKLVKTISNVSPRIGKIIDKLGEIIEKLAKLGRKIDGGGTTPSGTRGGPDLDAPTVRGPDGTSPSGTSPSSGSPGGTSPSGARDTTPSGSRPPDTPAGPRADPGSPGTSPDGSAPAGAGRNGDGTPGGRGESANRPADPHDTRTPVDQRNTCNDPIDVATGEMVLVQTDVDLAGVLPLLLRRTHVSSYRAGRSFGRSWACTLDQRLEFDDDGVVFVGEDGMLLVYPELPPAGEVLPEVGPRWPLTREESGYALHRPDSGQTFRFDRGRGQVARLASIADHSGNKLVIGRHADGLARFVEHSGGYRIEIDARQGRVHALRLAPPDGDSVTLAGFAYTESGDLSSVTNSSGRSLTFEYDVEGRIVRWVDRNGEWYRYFYDADGRCVANQGSGGFLNGTFAYDGERSMTRFTDALGNTTTYRFDRSRNLVAETDPLGHTTSQVWNEFDQLIERTDPLGRTTRYEYDERGGLVVLTRPDSTQARAEHNEMGRPTVTIDPDGATWRREYDGAGKVTLVVDPSGARTLCTYNEAGQRVSVTDALGRTRRTETDAAGLPILETDHEGNTTRYRRDQFGRIVEITDAAGRSVTLRWTVEGNLLARSRPDGGEQTWRYDGEGNLIEHRDQLGGRTTITRTHFDLPLEEVRPDGTRLRFGYDQALRLTSVTNSQGMVWRYSYDAAGRLISETDFNGRTIGYRYDAAGQLVCRTNGLGQDIDYLRDRLGNVVRREHGDTVETFEFDPMSRMIGAANEHVRLDLIRDPLGRVVAEGVNGRMVTSAYDPIGRRTSRRTPTGAETTWRYGEGPRPAELVTAGHTVSFGYDALGRETERLLDTGTIIAQSWDVDHRLATQTVSAVPRDRTAVARTNLLMERRYRYNTNGVLAGIDSSTGDARSFDLDPGSRITAVRGSGWSESYAYDGAGNITSAAWDGEVEAQGAREFLGSAVTRAGNLRYRYDRQGRIVLRQKKRLSAKPDNWHYTWDADDRLVGVTTPDGARWRYLYDPIGRRVAKLRLATESGQPAERIDFAWDGMVPAEQVHSSGRATCWNWEPGTFRAVTQVERKRGGSAEQEWVDQEFYSIVTDLVGTPTDLVDAEGEPVWRRRATVWGKDLGTSAARADTPLRFPGQIFDPESGLHYNHFRYYDPETGRYTSHDPLGLAPSPNPQAYVPNPLMEIDPAGLAPCRDFYSVQSRADADRLIHNGGEPWPSGVDANGRPRSEFGEGLYAWGDREGAQRYLDRVSSRDGAPGDLEIVQHRISGEDFDRLRSADLGAMDDDTATAIWQAGSRNDYDHITRPTGNFGSEHYFRSGVFHLLQSWRT</sequence>